<protein>
    <submittedName>
        <fullName evidence="3">Uncharacterized protein</fullName>
    </submittedName>
</protein>
<dbReference type="PANTHER" id="PTHR21310:SF37">
    <property type="entry name" value="AMINOGLYCOSIDE PHOSPHOTRANSFERASE DOMAIN-CONTAINING PROTEIN"/>
    <property type="match status" value="1"/>
</dbReference>
<organism evidence="3 4">
    <name type="scientific">Apiospora rasikravindrae</name>
    <dbReference type="NCBI Taxonomy" id="990691"/>
    <lineage>
        <taxon>Eukaryota</taxon>
        <taxon>Fungi</taxon>
        <taxon>Dikarya</taxon>
        <taxon>Ascomycota</taxon>
        <taxon>Pezizomycotina</taxon>
        <taxon>Sordariomycetes</taxon>
        <taxon>Xylariomycetidae</taxon>
        <taxon>Amphisphaeriales</taxon>
        <taxon>Apiosporaceae</taxon>
        <taxon>Apiospora</taxon>
    </lineage>
</organism>
<evidence type="ECO:0000313" key="4">
    <source>
        <dbReference type="Proteomes" id="UP001444661"/>
    </source>
</evidence>
<feature type="region of interest" description="Disordered" evidence="1">
    <location>
        <begin position="349"/>
        <end position="370"/>
    </location>
</feature>
<evidence type="ECO:0000256" key="2">
    <source>
        <dbReference type="SAM" id="Phobius"/>
    </source>
</evidence>
<accession>A0ABR1RPL0</accession>
<sequence>MERLSDPLADRKTKCAKVAFLETITRSKKDIVAFVNSHLGWNHAGEFVKRHIGSLNVGVSVQNIRTQEHALIRFPIPAEVYRPPSEPWLEQRVTNEVMVLNCLALQTTIPVPRVYHWARSASGLLSSKDTWKEKAFCDILKAQSNGKEDNPILDPDMDDSKLDLVYEQIAGFHLQLSRLRFPAIGAISSITRSGDCTVAWPPLTYDMNTVASFTGFPADYFESASTKAPKRAHGYFVERAQSLQINLETHCGGWHEDENITWKRYVARHCLERLVPIYCAPDDDEDVDGAYRLFCDGLGPSNMLADPETMRITALLLGNPAVLANKLGKQRFLDLFEPRKVQYIRAMERAEAASPSPPPKPTGVGKEGRPRLLPLSARVRESWDSGRFWFNLATRSCRDADDIYWRFLHRDGRGVSILDEATLGIREDYLRRKKEQNDTYSTRALDDFRDSLGHPPGSGTKQPRRLMSAETGLYVGFLIAVGLVLLCFWESELSRI</sequence>
<dbReference type="EMBL" id="JAQQWK010000014">
    <property type="protein sequence ID" value="KAK8016901.1"/>
    <property type="molecule type" value="Genomic_DNA"/>
</dbReference>
<keyword evidence="4" id="KW-1185">Reference proteome</keyword>
<feature type="region of interest" description="Disordered" evidence="1">
    <location>
        <begin position="444"/>
        <end position="464"/>
    </location>
</feature>
<keyword evidence="2" id="KW-0472">Membrane</keyword>
<keyword evidence="2" id="KW-0812">Transmembrane</keyword>
<reference evidence="3 4" key="1">
    <citation type="submission" date="2023-01" db="EMBL/GenBank/DDBJ databases">
        <title>Analysis of 21 Apiospora genomes using comparative genomics revels a genus with tremendous synthesis potential of carbohydrate active enzymes and secondary metabolites.</title>
        <authorList>
            <person name="Sorensen T."/>
        </authorList>
    </citation>
    <scope>NUCLEOTIDE SEQUENCE [LARGE SCALE GENOMIC DNA]</scope>
    <source>
        <strain evidence="3 4">CBS 33761</strain>
    </source>
</reference>
<dbReference type="Proteomes" id="UP001444661">
    <property type="component" value="Unassembled WGS sequence"/>
</dbReference>
<name>A0ABR1RPL0_9PEZI</name>
<evidence type="ECO:0000313" key="3">
    <source>
        <dbReference type="EMBL" id="KAK8016901.1"/>
    </source>
</evidence>
<dbReference type="PANTHER" id="PTHR21310">
    <property type="entry name" value="AMINOGLYCOSIDE PHOSPHOTRANSFERASE-RELATED-RELATED"/>
    <property type="match status" value="1"/>
</dbReference>
<feature type="transmembrane region" description="Helical" evidence="2">
    <location>
        <begin position="471"/>
        <end position="489"/>
    </location>
</feature>
<dbReference type="InterPro" id="IPR051678">
    <property type="entry name" value="AGP_Transferase"/>
</dbReference>
<evidence type="ECO:0000256" key="1">
    <source>
        <dbReference type="SAM" id="MobiDB-lite"/>
    </source>
</evidence>
<gene>
    <name evidence="3" type="ORF">PG993_015090</name>
</gene>
<comment type="caution">
    <text evidence="3">The sequence shown here is derived from an EMBL/GenBank/DDBJ whole genome shotgun (WGS) entry which is preliminary data.</text>
</comment>
<proteinExistence type="predicted"/>
<keyword evidence="2" id="KW-1133">Transmembrane helix</keyword>